<accession>A0ACB8I2D6</accession>
<gene>
    <name evidence="1" type="ORF">KPL71_026618</name>
</gene>
<keyword evidence="2" id="KW-1185">Reference proteome</keyword>
<evidence type="ECO:0000313" key="1">
    <source>
        <dbReference type="EMBL" id="KAH9680616.1"/>
    </source>
</evidence>
<reference evidence="2" key="1">
    <citation type="journal article" date="2023" name="Hortic. Res.">
        <title>A chromosome-level phased genome enabling allele-level studies in sweet orange: a case study on citrus Huanglongbing tolerance.</title>
        <authorList>
            <person name="Wu B."/>
            <person name="Yu Q."/>
            <person name="Deng Z."/>
            <person name="Duan Y."/>
            <person name="Luo F."/>
            <person name="Gmitter F. Jr."/>
        </authorList>
    </citation>
    <scope>NUCLEOTIDE SEQUENCE [LARGE SCALE GENOMIC DNA]</scope>
    <source>
        <strain evidence="2">cv. Valencia</strain>
    </source>
</reference>
<comment type="caution">
    <text evidence="1">The sequence shown here is derived from an EMBL/GenBank/DDBJ whole genome shotgun (WGS) entry which is preliminary data.</text>
</comment>
<name>A0ACB8I2D6_CITSI</name>
<sequence>MYGNHRPRFRPVGGVGGEGTGGGQPPSQPPPPHFNPNFAFQNPNIFFPNPALQLLQNLTNIPFQNPNFDIQNPNLFMQNANLLTQNPNLPPQQPPSSACNQQRSQTQHPPGASNQQRPLTQQPQSLPPQPQKLNKEFLERIDRAVVKARSELIMAGESVSSWKVSRSVLLKLQVDSWSSLGFQMQEVPSLHKLMVTEARSSVPFNSSTCRQRWPKVQDMTKLFLENSLGIENENLNWQITSLYDLEEAICKSEGIEKFEELELGPFLRQPLISHYFLVKSDVDVVFKIATNDVIVCLSEYTDTHKAKDIKVDEFLDFIAKKRSLASKEQLGVRIQNLGFGIKLKGSIVLCIDLLRSQYDSVSFKSLMHINFIREARKSQDVTLKKFLKELQPDHKRRKRPIFSSEKKRQLDERFSAICERVKSFSSINEDFGAKHIRFVSSSSEDEDSDDCTYECSNDISSNVQLPSQIKGSDRVSSCPYPSVTEELKRLGLKGEINHQLTSAGNSSGQDDYIGSSKKKRKIENSGCTSSAPAKFLRRNKAKQRALPIESGDQTQDDELNEADISFSNESMRMFITTWKEACKNNTMSEVLEKMFQFYKPTDPKKAARYFKRMKLMFSSYPCIGLLNIAVTSIKRGMWDSVYDTLQAITQQELNNTVSGNSLEYESIEIEPSEQVAVVNTKHTVQDIQDLACVTVEEVMKKVSKYLEFDNSILNNAQSPVTKIIILLRKLCSCETWLTEQFRIKEFKSLGYGEFFTFLEKHASMLSTELQKFFTDDTIDRSSLEVSLVQHLLVVLVSQASNNLWESEIITKQMISELLRRQFPLISFKIEDKGSMESFLETVGKYRNEVMSKCVLFSETILGTRLSGDLSVHEENSLLETTSAITHTGLRPKMSESVTSKDAIEILLRAPFLSDLNSWSHWDFLFAPSLGPLPGWLLNEVNVKELLCLVTRDGKVIRIDHSASVDSFLEAALEGSSFQTAVKLLSSFALAGGEKNVPLPLLKCHARHAFEVMFKNNVEDIEVINSQNCRMHGNVLCGRQNFDVANIDNLSGEVQKQLLKFGKAVPVASRFFLDCLGYLPSEFRSFAADVLLSGLQSTIKDAPSAILLECHQTELRLMLHEVGLSLGILEWIHDYHAFCSTGTSDLLMPCVVTCTNAATSGLNSGSGCAEGSLFESVGADVHIEECGAICDTICGEASDDGLGDCTTQTLPEDKECEDAALIVESIRRDEFGLGPNISNMESNMLKKQHARLGRALHCLSQELYSQDSHFLLELVQNADDNIYPENVEPTLTFILQESGIVVLNNEQGFSAENIRALCDVGNSTKKGSSAGYIGRKGIGFKSVFRVTDAPEIHSNGFHVKFDISEGQIGFVLPTLVPPFNIDMFCRLLSKDPVQLESKCWNTCIRLPFRTKFSEGIAMNNIVDMFSDLHPSLLLFLHRLQCIVFRNMLNDSLLVIRKKIVGDGIIKVSCGEDKMTWFVASQKLRAGVIRPDVKTTEIALAFTLQESNEGNYCPLLYQQPVFAFLPLRTYGLKFILQGDFVLPSSREEVDGNSPWNQWLLSEFPALFVSAERSFCDLPCFRENPAKAVSVYMSFVPLVGEVHGFFSGLPRMILSKLRMSNCLILEGNNNQWAPPCKVLRGWNDRAHSLLPDILLQKHLGLGFLNKDIVLSDSLARALGIEEHGPKILLQIISSLCRTENGLRSMGLSWLASWLNELYTISFHSSGQSSLQSGVETDLIDNLQRIPFIPLSDGTFSSVDEGTIWLHSDCSVFDGGFGLEAFPNLCAKLRTVSPALLSASAVDNSSLGVISVDNLNRMLLKIGVQQLSAHDIVKVHILPAISDETTANGDKNLMADYLCFVMMHLEYYCPNCHVEREFIVSELRKKAFVLTNHGFKRPAEIPIHFGKEFGNPVSINMLIHDIDIKWYEVDITYLKHPANESLSCGLVKWRKFFKEIGITDFVQVVQVDKDVADISHTGFKNMWTQELLSPGSAAIDWESNELVHLLSLLTTNVNRQCSKHLLEILDTLWDDCYTDKIMGFFKSNPTGDDRSFQSSFINCICDIQWTISSMDDELHYPKDLFHDCDAVRSILGPSAPYIVPKVKSEKLVCDIGLKTEVTIDDILEILKVWTRLEAPFMASIAQMSRLYTRIWNEMTALKQKVTEELHSGPFIFVPHTSGSRHEDMVTGVFMSSEEVYWHDATGTADLIKKMQPQCNSIGTTMLCDVYPGLHEFFVKICGVSEIPSLRSYLQILLQVSSVSLPSQAAHAVFQIFLIWADGLKSGLLSSKDIGYLKECLMKLEYKVLPTAQDKWVSLHPSYGLVCWCDDKKLWKRFKHVGGIEFLYFGNLGNDEQEMLRTKVSALMQTLGIPALSEVVTREAKYHGLTDGSFKASLVNWALPYAQRYLFSVHPDKYCKLKQSGFDTLNHLQVMVVEKLFYRNVIKSSGGASKKRFECSCLLEGNILYTTPDSDSHALYMELSRLFFDGNPELHLANFLHMITTMAESGSTEEQTEFFILNSQKVPKLPVGESVWSLSSVPNLTVNKESLLKGSGSPKVNEHNSSKFKGKAGISSCWPPVDWKTAPDFSYARANGFKTQAAIAESHNSSETKNIYYLEDVNAQRYGGFPTMTNADLTALTLPEAENLGVQIGHAFTQNDSCVDVSNHVDVNIPSKEPESGSSKFSSRDRLNTGLPDLAQALQTGKLGELAAFKHFSEVLGKTGVRWVNENAETGLPYDILIGENEDSIEYVEVKATRSARKDWFFMTMREWKFALEKGESFSIAHVVLQNDSSAKVTLYKNLVKLCQLGKLQLVIMMPR</sequence>
<dbReference type="Proteomes" id="UP000829398">
    <property type="component" value="Chromosome 9"/>
</dbReference>
<protein>
    <submittedName>
        <fullName evidence="1">Protein NO VEIN</fullName>
    </submittedName>
</protein>
<evidence type="ECO:0000313" key="2">
    <source>
        <dbReference type="Proteomes" id="UP000829398"/>
    </source>
</evidence>
<proteinExistence type="predicted"/>
<organism evidence="1 2">
    <name type="scientific">Citrus sinensis</name>
    <name type="common">Sweet orange</name>
    <name type="synonym">Citrus aurantium var. sinensis</name>
    <dbReference type="NCBI Taxonomy" id="2711"/>
    <lineage>
        <taxon>Eukaryota</taxon>
        <taxon>Viridiplantae</taxon>
        <taxon>Streptophyta</taxon>
        <taxon>Embryophyta</taxon>
        <taxon>Tracheophyta</taxon>
        <taxon>Spermatophyta</taxon>
        <taxon>Magnoliopsida</taxon>
        <taxon>eudicotyledons</taxon>
        <taxon>Gunneridae</taxon>
        <taxon>Pentapetalae</taxon>
        <taxon>rosids</taxon>
        <taxon>malvids</taxon>
        <taxon>Sapindales</taxon>
        <taxon>Rutaceae</taxon>
        <taxon>Aurantioideae</taxon>
        <taxon>Citrus</taxon>
    </lineage>
</organism>
<dbReference type="EMBL" id="CM039178">
    <property type="protein sequence ID" value="KAH9680616.1"/>
    <property type="molecule type" value="Genomic_DNA"/>
</dbReference>